<feature type="compositionally biased region" description="Polar residues" evidence="1">
    <location>
        <begin position="282"/>
        <end position="295"/>
    </location>
</feature>
<evidence type="ECO:0000256" key="2">
    <source>
        <dbReference type="SAM" id="Phobius"/>
    </source>
</evidence>
<keyword evidence="2" id="KW-1133">Transmembrane helix</keyword>
<protein>
    <recommendedName>
        <fullName evidence="6">Mid2 domain-containing protein</fullName>
    </recommendedName>
</protein>
<reference evidence="4" key="1">
    <citation type="journal article" date="2020" name="Stud. Mycol.">
        <title>101 Dothideomycetes genomes: a test case for predicting lifestyles and emergence of pathogens.</title>
        <authorList>
            <person name="Haridas S."/>
            <person name="Albert R."/>
            <person name="Binder M."/>
            <person name="Bloem J."/>
            <person name="Labutti K."/>
            <person name="Salamov A."/>
            <person name="Andreopoulos B."/>
            <person name="Baker S."/>
            <person name="Barry K."/>
            <person name="Bills G."/>
            <person name="Bluhm B."/>
            <person name="Cannon C."/>
            <person name="Castanera R."/>
            <person name="Culley D."/>
            <person name="Daum C."/>
            <person name="Ezra D."/>
            <person name="Gonzalez J."/>
            <person name="Henrissat B."/>
            <person name="Kuo A."/>
            <person name="Liang C."/>
            <person name="Lipzen A."/>
            <person name="Lutzoni F."/>
            <person name="Magnuson J."/>
            <person name="Mondo S."/>
            <person name="Nolan M."/>
            <person name="Ohm R."/>
            <person name="Pangilinan J."/>
            <person name="Park H.-J."/>
            <person name="Ramirez L."/>
            <person name="Alfaro M."/>
            <person name="Sun H."/>
            <person name="Tritt A."/>
            <person name="Yoshinaga Y."/>
            <person name="Zwiers L.-H."/>
            <person name="Turgeon B."/>
            <person name="Goodwin S."/>
            <person name="Spatafora J."/>
            <person name="Crous P."/>
            <person name="Grigoriev I."/>
        </authorList>
    </citation>
    <scope>NUCLEOTIDE SEQUENCE</scope>
    <source>
        <strain evidence="4">CBS 122368</strain>
    </source>
</reference>
<feature type="signal peptide" evidence="3">
    <location>
        <begin position="1"/>
        <end position="22"/>
    </location>
</feature>
<sequence>MTTFSALRGVALFLFYLPLNAASPRIQEQLLITAPPSPQATHCPRHDLLRRQASCQYGECGTACLAQGAFCCGPAGTLATSPFWVCDNGACITSVRGATGVVDCYDPENPSGTTQSCIDESATTTCKATDRCYTCTSEQPWCQWETYIASNSPTLRWFSCVETKGADLTFFANTITANLPTTGQGHSNNSASSSSTSSTSAQNGAENDSALSTGAIIGIAVGGGIALVGGLAILAFCCLKRRKSHSQKPQELPPNPILPQMSQPHPMELDSHAYTRSELNSTTAYSPRSQPSTPFTPADRYATSVEDIDMWRRGMTTTPSDGQSKEAYYARTQPPRELHEGRREE</sequence>
<evidence type="ECO:0008006" key="6">
    <source>
        <dbReference type="Google" id="ProtNLM"/>
    </source>
</evidence>
<evidence type="ECO:0000256" key="3">
    <source>
        <dbReference type="SAM" id="SignalP"/>
    </source>
</evidence>
<keyword evidence="3" id="KW-0732">Signal</keyword>
<dbReference type="GeneID" id="54585865"/>
<organism evidence="4 5">
    <name type="scientific">Trematosphaeria pertusa</name>
    <dbReference type="NCBI Taxonomy" id="390896"/>
    <lineage>
        <taxon>Eukaryota</taxon>
        <taxon>Fungi</taxon>
        <taxon>Dikarya</taxon>
        <taxon>Ascomycota</taxon>
        <taxon>Pezizomycotina</taxon>
        <taxon>Dothideomycetes</taxon>
        <taxon>Pleosporomycetidae</taxon>
        <taxon>Pleosporales</taxon>
        <taxon>Massarineae</taxon>
        <taxon>Trematosphaeriaceae</taxon>
        <taxon>Trematosphaeria</taxon>
    </lineage>
</organism>
<accession>A0A6A6J1X7</accession>
<gene>
    <name evidence="4" type="ORF">BU26DRAFT_558171</name>
</gene>
<dbReference type="OrthoDB" id="3795015at2759"/>
<feature type="region of interest" description="Disordered" evidence="1">
    <location>
        <begin position="181"/>
        <end position="207"/>
    </location>
</feature>
<dbReference type="EMBL" id="ML987189">
    <property type="protein sequence ID" value="KAF2256729.1"/>
    <property type="molecule type" value="Genomic_DNA"/>
</dbReference>
<name>A0A6A6J1X7_9PLEO</name>
<dbReference type="Proteomes" id="UP000800094">
    <property type="component" value="Unassembled WGS sequence"/>
</dbReference>
<evidence type="ECO:0000313" key="4">
    <source>
        <dbReference type="EMBL" id="KAF2256729.1"/>
    </source>
</evidence>
<evidence type="ECO:0000313" key="5">
    <source>
        <dbReference type="Proteomes" id="UP000800094"/>
    </source>
</evidence>
<keyword evidence="2" id="KW-0472">Membrane</keyword>
<keyword evidence="2" id="KW-0812">Transmembrane</keyword>
<evidence type="ECO:0000256" key="1">
    <source>
        <dbReference type="SAM" id="MobiDB-lite"/>
    </source>
</evidence>
<feature type="region of interest" description="Disordered" evidence="1">
    <location>
        <begin position="306"/>
        <end position="345"/>
    </location>
</feature>
<dbReference type="AlphaFoldDB" id="A0A6A6J1X7"/>
<feature type="chain" id="PRO_5025458133" description="Mid2 domain-containing protein" evidence="3">
    <location>
        <begin position="23"/>
        <end position="345"/>
    </location>
</feature>
<feature type="region of interest" description="Disordered" evidence="1">
    <location>
        <begin position="282"/>
        <end position="301"/>
    </location>
</feature>
<dbReference type="RefSeq" id="XP_033691733.1">
    <property type="nucleotide sequence ID" value="XM_033832535.1"/>
</dbReference>
<feature type="compositionally biased region" description="Basic and acidic residues" evidence="1">
    <location>
        <begin position="334"/>
        <end position="345"/>
    </location>
</feature>
<keyword evidence="5" id="KW-1185">Reference proteome</keyword>
<feature type="compositionally biased region" description="Low complexity" evidence="1">
    <location>
        <begin position="187"/>
        <end position="201"/>
    </location>
</feature>
<proteinExistence type="predicted"/>
<feature type="transmembrane region" description="Helical" evidence="2">
    <location>
        <begin position="215"/>
        <end position="239"/>
    </location>
</feature>